<sequence length="100" mass="10970">MEGGWAVITMKIVLKCYMLSHYSLCSVADSVTDTTFPTVQHIQLVEAQAPTDGRTNEGAGRRIDLQTEKAKLVHCVHTGLTDLCSYAKTIVGSTYFTSEK</sequence>
<evidence type="ECO:0000313" key="3">
    <source>
        <dbReference type="Proteomes" id="UP000828390"/>
    </source>
</evidence>
<reference evidence="2" key="2">
    <citation type="submission" date="2020-11" db="EMBL/GenBank/DDBJ databases">
        <authorList>
            <person name="McCartney M.A."/>
            <person name="Auch B."/>
            <person name="Kono T."/>
            <person name="Mallez S."/>
            <person name="Becker A."/>
            <person name="Gohl D.M."/>
            <person name="Silverstein K.A.T."/>
            <person name="Koren S."/>
            <person name="Bechman K.B."/>
            <person name="Herman A."/>
            <person name="Abrahante J.E."/>
            <person name="Garbe J."/>
        </authorList>
    </citation>
    <scope>NUCLEOTIDE SEQUENCE</scope>
    <source>
        <strain evidence="2">Duluth1</strain>
        <tissue evidence="2">Whole animal</tissue>
    </source>
</reference>
<dbReference type="AlphaFoldDB" id="A0A9D4F797"/>
<dbReference type="EMBL" id="JAIWYP010000007">
    <property type="protein sequence ID" value="KAH3792208.1"/>
    <property type="molecule type" value="Genomic_DNA"/>
</dbReference>
<reference evidence="2" key="1">
    <citation type="journal article" date="2019" name="bioRxiv">
        <title>The Genome of the Zebra Mussel, Dreissena polymorpha: A Resource for Invasive Species Research.</title>
        <authorList>
            <person name="McCartney M.A."/>
            <person name="Auch B."/>
            <person name="Kono T."/>
            <person name="Mallez S."/>
            <person name="Zhang Y."/>
            <person name="Obille A."/>
            <person name="Becker A."/>
            <person name="Abrahante J.E."/>
            <person name="Garbe J."/>
            <person name="Badalamenti J.P."/>
            <person name="Herman A."/>
            <person name="Mangelson H."/>
            <person name="Liachko I."/>
            <person name="Sullivan S."/>
            <person name="Sone E.D."/>
            <person name="Koren S."/>
            <person name="Silverstein K.A.T."/>
            <person name="Beckman K.B."/>
            <person name="Gohl D.M."/>
        </authorList>
    </citation>
    <scope>NUCLEOTIDE SEQUENCE</scope>
    <source>
        <strain evidence="2">Duluth1</strain>
        <tissue evidence="2">Whole animal</tissue>
    </source>
</reference>
<gene>
    <name evidence="2" type="ORF">DPMN_145699</name>
</gene>
<organism evidence="2 3">
    <name type="scientific">Dreissena polymorpha</name>
    <name type="common">Zebra mussel</name>
    <name type="synonym">Mytilus polymorpha</name>
    <dbReference type="NCBI Taxonomy" id="45954"/>
    <lineage>
        <taxon>Eukaryota</taxon>
        <taxon>Metazoa</taxon>
        <taxon>Spiralia</taxon>
        <taxon>Lophotrochozoa</taxon>
        <taxon>Mollusca</taxon>
        <taxon>Bivalvia</taxon>
        <taxon>Autobranchia</taxon>
        <taxon>Heteroconchia</taxon>
        <taxon>Euheterodonta</taxon>
        <taxon>Imparidentia</taxon>
        <taxon>Neoheterodontei</taxon>
        <taxon>Myida</taxon>
        <taxon>Dreissenoidea</taxon>
        <taxon>Dreissenidae</taxon>
        <taxon>Dreissena</taxon>
    </lineage>
</organism>
<dbReference type="Proteomes" id="UP000828390">
    <property type="component" value="Unassembled WGS sequence"/>
</dbReference>
<keyword evidence="3" id="KW-1185">Reference proteome</keyword>
<feature type="chain" id="PRO_5039226580" evidence="1">
    <location>
        <begin position="26"/>
        <end position="100"/>
    </location>
</feature>
<evidence type="ECO:0000256" key="1">
    <source>
        <dbReference type="SAM" id="SignalP"/>
    </source>
</evidence>
<evidence type="ECO:0000313" key="2">
    <source>
        <dbReference type="EMBL" id="KAH3792208.1"/>
    </source>
</evidence>
<proteinExistence type="predicted"/>
<keyword evidence="1" id="KW-0732">Signal</keyword>
<accession>A0A9D4F797</accession>
<feature type="signal peptide" evidence="1">
    <location>
        <begin position="1"/>
        <end position="25"/>
    </location>
</feature>
<comment type="caution">
    <text evidence="2">The sequence shown here is derived from an EMBL/GenBank/DDBJ whole genome shotgun (WGS) entry which is preliminary data.</text>
</comment>
<protein>
    <submittedName>
        <fullName evidence="2">Uncharacterized protein</fullName>
    </submittedName>
</protein>
<name>A0A9D4F797_DREPO</name>